<dbReference type="InterPro" id="IPR027417">
    <property type="entry name" value="P-loop_NTPase"/>
</dbReference>
<dbReference type="PANTHER" id="PTHR24220">
    <property type="entry name" value="IMPORT ATP-BINDING PROTEIN"/>
    <property type="match status" value="1"/>
</dbReference>
<evidence type="ECO:0000256" key="1">
    <source>
        <dbReference type="ARBA" id="ARBA00022448"/>
    </source>
</evidence>
<dbReference type="GeneID" id="303295776"/>
<dbReference type="InterPro" id="IPR015854">
    <property type="entry name" value="ABC_transpr_LolD-like"/>
</dbReference>
<dbReference type="InterPro" id="IPR003439">
    <property type="entry name" value="ABC_transporter-like_ATP-bd"/>
</dbReference>
<feature type="region of interest" description="Disordered" evidence="4">
    <location>
        <begin position="43"/>
        <end position="62"/>
    </location>
</feature>
<dbReference type="EMBL" id="JBHSLN010000022">
    <property type="protein sequence ID" value="MFC5297693.1"/>
    <property type="molecule type" value="Genomic_DNA"/>
</dbReference>
<evidence type="ECO:0000256" key="3">
    <source>
        <dbReference type="ARBA" id="ARBA00022840"/>
    </source>
</evidence>
<keyword evidence="2" id="KW-0547">Nucleotide-binding</keyword>
<dbReference type="InterPro" id="IPR017911">
    <property type="entry name" value="MacB-like_ATP-bd"/>
</dbReference>
<sequence length="333" mass="34406">MNTAPFPASAPFPAPTDTPVGPYQPAPAATPANAVPAAQLPHTAGHAPVQHQGHPGFSAGHHAPVLSARHLTMTYGTTGTATHALAGVDLDIARADSLAVMGPSGCGKTTLLHILAGILRPTSGTVQHDGTDLAALGDRARTRLRRSDFGFVFQDGQLLPELTAIENVILPRMLAGVSRRTATAEAGGWLDRLGLQGMHERRPTQLSGGQAQRVAIARALAGRPSVVFADEPTGALDQATGQAVLDILVQSCRDSGASLVMVTHDAKVAAVCRRTVAMRDGRIAQEFVRPDATAQGVPAQTSAAASVEPSASASVRQSAQAAAQRLQQGEVTR</sequence>
<keyword evidence="7" id="KW-1185">Reference proteome</keyword>
<dbReference type="InterPro" id="IPR017871">
    <property type="entry name" value="ABC_transporter-like_CS"/>
</dbReference>
<dbReference type="GO" id="GO:0005524">
    <property type="term" value="F:ATP binding"/>
    <property type="evidence" value="ECO:0007669"/>
    <property type="project" value="UniProtKB-KW"/>
</dbReference>
<dbReference type="CDD" id="cd03255">
    <property type="entry name" value="ABC_MJ0796_LolCDE_FtsE"/>
    <property type="match status" value="1"/>
</dbReference>
<keyword evidence="3 6" id="KW-0067">ATP-binding</keyword>
<comment type="caution">
    <text evidence="6">The sequence shown here is derived from an EMBL/GenBank/DDBJ whole genome shotgun (WGS) entry which is preliminary data.</text>
</comment>
<feature type="compositionally biased region" description="Low complexity" evidence="4">
    <location>
        <begin position="302"/>
        <end position="333"/>
    </location>
</feature>
<dbReference type="PROSITE" id="PS00211">
    <property type="entry name" value="ABC_TRANSPORTER_1"/>
    <property type="match status" value="1"/>
</dbReference>
<evidence type="ECO:0000256" key="4">
    <source>
        <dbReference type="SAM" id="MobiDB-lite"/>
    </source>
</evidence>
<evidence type="ECO:0000313" key="7">
    <source>
        <dbReference type="Proteomes" id="UP001595937"/>
    </source>
</evidence>
<dbReference type="RefSeq" id="WP_377802388.1">
    <property type="nucleotide sequence ID" value="NZ_BAAAIR010000006.1"/>
</dbReference>
<dbReference type="Proteomes" id="UP001595937">
    <property type="component" value="Unassembled WGS sequence"/>
</dbReference>
<dbReference type="InterPro" id="IPR003593">
    <property type="entry name" value="AAA+_ATPase"/>
</dbReference>
<protein>
    <submittedName>
        <fullName evidence="6">ABC transporter ATP-binding protein</fullName>
    </submittedName>
</protein>
<dbReference type="Pfam" id="PF00005">
    <property type="entry name" value="ABC_tran"/>
    <property type="match status" value="1"/>
</dbReference>
<keyword evidence="1" id="KW-0813">Transport</keyword>
<dbReference type="SUPFAM" id="SSF52540">
    <property type="entry name" value="P-loop containing nucleoside triphosphate hydrolases"/>
    <property type="match status" value="1"/>
</dbReference>
<feature type="domain" description="ABC transporter" evidence="5">
    <location>
        <begin position="66"/>
        <end position="305"/>
    </location>
</feature>
<proteinExistence type="predicted"/>
<evidence type="ECO:0000313" key="6">
    <source>
        <dbReference type="EMBL" id="MFC5297693.1"/>
    </source>
</evidence>
<evidence type="ECO:0000259" key="5">
    <source>
        <dbReference type="PROSITE" id="PS50893"/>
    </source>
</evidence>
<dbReference type="Gene3D" id="3.40.50.300">
    <property type="entry name" value="P-loop containing nucleotide triphosphate hydrolases"/>
    <property type="match status" value="1"/>
</dbReference>
<evidence type="ECO:0000256" key="2">
    <source>
        <dbReference type="ARBA" id="ARBA00022741"/>
    </source>
</evidence>
<feature type="region of interest" description="Disordered" evidence="4">
    <location>
        <begin position="294"/>
        <end position="333"/>
    </location>
</feature>
<gene>
    <name evidence="6" type="ORF">ACFPK8_09250</name>
</gene>
<dbReference type="SMART" id="SM00382">
    <property type="entry name" value="AAA"/>
    <property type="match status" value="1"/>
</dbReference>
<name>A0ABW0FFB3_9MICO</name>
<accession>A0ABW0FFB3</accession>
<organism evidence="6 7">
    <name type="scientific">Brachybacterium tyrofermentans</name>
    <dbReference type="NCBI Taxonomy" id="47848"/>
    <lineage>
        <taxon>Bacteria</taxon>
        <taxon>Bacillati</taxon>
        <taxon>Actinomycetota</taxon>
        <taxon>Actinomycetes</taxon>
        <taxon>Micrococcales</taxon>
        <taxon>Dermabacteraceae</taxon>
        <taxon>Brachybacterium</taxon>
    </lineage>
</organism>
<feature type="region of interest" description="Disordered" evidence="4">
    <location>
        <begin position="1"/>
        <end position="30"/>
    </location>
</feature>
<dbReference type="PROSITE" id="PS50893">
    <property type="entry name" value="ABC_TRANSPORTER_2"/>
    <property type="match status" value="1"/>
</dbReference>
<reference evidence="7" key="1">
    <citation type="journal article" date="2019" name="Int. J. Syst. Evol. Microbiol.">
        <title>The Global Catalogue of Microorganisms (GCM) 10K type strain sequencing project: providing services to taxonomists for standard genome sequencing and annotation.</title>
        <authorList>
            <consortium name="The Broad Institute Genomics Platform"/>
            <consortium name="The Broad Institute Genome Sequencing Center for Infectious Disease"/>
            <person name="Wu L."/>
            <person name="Ma J."/>
        </authorList>
    </citation>
    <scope>NUCLEOTIDE SEQUENCE [LARGE SCALE GENOMIC DNA]</scope>
    <source>
        <strain evidence="7">CGMCC 1.16455</strain>
    </source>
</reference>
<dbReference type="PANTHER" id="PTHR24220:SF685">
    <property type="entry name" value="ABC TRANSPORTER RELATED"/>
    <property type="match status" value="1"/>
</dbReference>